<sequence length="201" mass="22717">MGVCIRSVSWHMKINFCCQSAVAIPNSCGYPQKSSKSLASNSCMFLHPNNNFSICDFMVDNPQEGRLSRKRKKLKETFEESCGEESHCLFALNHVCHLEDTQCTSSGLVASTLRFPPNVNSNTGMLGDCLVYRFMIHYFDSDADQFITPTKCFLCIKNYEDNVRSFLRSLFITNLNRNGDQYQSQCARSLLSLQNAPSTSE</sequence>
<organism evidence="3">
    <name type="scientific">Brugia pahangi</name>
    <name type="common">Filarial nematode worm</name>
    <dbReference type="NCBI Taxonomy" id="6280"/>
    <lineage>
        <taxon>Eukaryota</taxon>
        <taxon>Metazoa</taxon>
        <taxon>Ecdysozoa</taxon>
        <taxon>Nematoda</taxon>
        <taxon>Chromadorea</taxon>
        <taxon>Rhabditida</taxon>
        <taxon>Spirurina</taxon>
        <taxon>Spiruromorpha</taxon>
        <taxon>Filarioidea</taxon>
        <taxon>Onchocercidae</taxon>
        <taxon>Brugia</taxon>
    </lineage>
</organism>
<dbReference type="EMBL" id="UZAD01004081">
    <property type="protein sequence ID" value="VDN86769.1"/>
    <property type="molecule type" value="Genomic_DNA"/>
</dbReference>
<evidence type="ECO:0000313" key="1">
    <source>
        <dbReference type="EMBL" id="VDN86769.1"/>
    </source>
</evidence>
<dbReference type="Proteomes" id="UP000278627">
    <property type="component" value="Unassembled WGS sequence"/>
</dbReference>
<reference evidence="3" key="1">
    <citation type="submission" date="2017-02" db="UniProtKB">
        <authorList>
            <consortium name="WormBaseParasite"/>
        </authorList>
    </citation>
    <scope>IDENTIFICATION</scope>
</reference>
<name>A0A0N4TBN3_BRUPA</name>
<gene>
    <name evidence="1" type="ORF">BPAG_LOCUS5583</name>
</gene>
<accession>A0A0N4TBN3</accession>
<keyword evidence="2" id="KW-1185">Reference proteome</keyword>
<dbReference type="WBParaSite" id="BPAG_0000562001-mRNA-1">
    <property type="protein sequence ID" value="BPAG_0000562001-mRNA-1"/>
    <property type="gene ID" value="BPAG_0000562001"/>
</dbReference>
<reference evidence="1 2" key="2">
    <citation type="submission" date="2018-11" db="EMBL/GenBank/DDBJ databases">
        <authorList>
            <consortium name="Pathogen Informatics"/>
        </authorList>
    </citation>
    <scope>NUCLEOTIDE SEQUENCE [LARGE SCALE GENOMIC DNA]</scope>
</reference>
<protein>
    <submittedName>
        <fullName evidence="3">Ovule protein</fullName>
    </submittedName>
</protein>
<proteinExistence type="predicted"/>
<dbReference type="AlphaFoldDB" id="A0A0N4TBN3"/>
<evidence type="ECO:0000313" key="2">
    <source>
        <dbReference type="Proteomes" id="UP000278627"/>
    </source>
</evidence>
<evidence type="ECO:0000313" key="3">
    <source>
        <dbReference type="WBParaSite" id="BPAG_0000562001-mRNA-1"/>
    </source>
</evidence>